<dbReference type="OrthoDB" id="9806008at2"/>
<keyword evidence="2" id="KW-0808">Transferase</keyword>
<evidence type="ECO:0000313" key="3">
    <source>
        <dbReference type="Proteomes" id="UP000319557"/>
    </source>
</evidence>
<evidence type="ECO:0000313" key="2">
    <source>
        <dbReference type="EMBL" id="QDS86686.1"/>
    </source>
</evidence>
<gene>
    <name evidence="2" type="ORF">EC9_08590</name>
</gene>
<keyword evidence="2" id="KW-0012">Acyltransferase</keyword>
<dbReference type="AlphaFoldDB" id="A0A517LVN8"/>
<dbReference type="Proteomes" id="UP000319557">
    <property type="component" value="Chromosome"/>
</dbReference>
<dbReference type="InterPro" id="IPR002123">
    <property type="entry name" value="Plipid/glycerol_acylTrfase"/>
</dbReference>
<dbReference type="KEGG" id="ruv:EC9_08590"/>
<accession>A0A517LVN8</accession>
<dbReference type="SMART" id="SM00563">
    <property type="entry name" value="PlsC"/>
    <property type="match status" value="1"/>
</dbReference>
<dbReference type="EMBL" id="CP036261">
    <property type="protein sequence ID" value="QDS86686.1"/>
    <property type="molecule type" value="Genomic_DNA"/>
</dbReference>
<reference evidence="2 3" key="1">
    <citation type="submission" date="2019-02" db="EMBL/GenBank/DDBJ databases">
        <title>Deep-cultivation of Planctomycetes and their phenomic and genomic characterization uncovers novel biology.</title>
        <authorList>
            <person name="Wiegand S."/>
            <person name="Jogler M."/>
            <person name="Boedeker C."/>
            <person name="Pinto D."/>
            <person name="Vollmers J."/>
            <person name="Rivas-Marin E."/>
            <person name="Kohn T."/>
            <person name="Peeters S.H."/>
            <person name="Heuer A."/>
            <person name="Rast P."/>
            <person name="Oberbeckmann S."/>
            <person name="Bunk B."/>
            <person name="Jeske O."/>
            <person name="Meyerdierks A."/>
            <person name="Storesund J.E."/>
            <person name="Kallscheuer N."/>
            <person name="Luecker S."/>
            <person name="Lage O.M."/>
            <person name="Pohl T."/>
            <person name="Merkel B.J."/>
            <person name="Hornburger P."/>
            <person name="Mueller R.-W."/>
            <person name="Bruemmer F."/>
            <person name="Labrenz M."/>
            <person name="Spormann A.M."/>
            <person name="Op den Camp H."/>
            <person name="Overmann J."/>
            <person name="Amann R."/>
            <person name="Jetten M.S.M."/>
            <person name="Mascher T."/>
            <person name="Medema M.H."/>
            <person name="Devos D.P."/>
            <person name="Kaster A.-K."/>
            <person name="Ovreas L."/>
            <person name="Rohde M."/>
            <person name="Galperin M.Y."/>
            <person name="Jogler C."/>
        </authorList>
    </citation>
    <scope>NUCLEOTIDE SEQUENCE [LARGE SCALE GENOMIC DNA]</scope>
    <source>
        <strain evidence="2 3">EC9</strain>
    </source>
</reference>
<name>A0A517LVN8_9BACT</name>
<keyword evidence="3" id="KW-1185">Reference proteome</keyword>
<dbReference type="SUPFAM" id="SSF69593">
    <property type="entry name" value="Glycerol-3-phosphate (1)-acyltransferase"/>
    <property type="match status" value="1"/>
</dbReference>
<dbReference type="Pfam" id="PF01553">
    <property type="entry name" value="Acyltransferase"/>
    <property type="match status" value="1"/>
</dbReference>
<dbReference type="GO" id="GO:0016746">
    <property type="term" value="F:acyltransferase activity"/>
    <property type="evidence" value="ECO:0007669"/>
    <property type="project" value="UniProtKB-KW"/>
</dbReference>
<organism evidence="2 3">
    <name type="scientific">Rosistilla ulvae</name>
    <dbReference type="NCBI Taxonomy" id="1930277"/>
    <lineage>
        <taxon>Bacteria</taxon>
        <taxon>Pseudomonadati</taxon>
        <taxon>Planctomycetota</taxon>
        <taxon>Planctomycetia</taxon>
        <taxon>Pirellulales</taxon>
        <taxon>Pirellulaceae</taxon>
        <taxon>Rosistilla</taxon>
    </lineage>
</organism>
<proteinExistence type="predicted"/>
<feature type="domain" description="Phospholipid/glycerol acyltransferase" evidence="1">
    <location>
        <begin position="62"/>
        <end position="190"/>
    </location>
</feature>
<evidence type="ECO:0000259" key="1">
    <source>
        <dbReference type="SMART" id="SM00563"/>
    </source>
</evidence>
<sequence length="411" mass="46840">MVSVIVEKPYRFVPPHRGDWWPSMIQKFKLYERRLRNTDGVVDYELRNVERLEESLRRGDGIMLAPNHSRYADPLVLGWLAKRTNRHVFAMASWHLFNMGKFNAFAIQKMGAFSVFREGLDKQSIETAIEILTQAKRPLVLFAEGATFRANDLLQPLLDGASLIARTAARRRQKHGQGRVVVHPIAIKYVFQGDIYEWADRSLTAIEQRLTWEPNRDQPLRKRITRVADGLLALKEVQYLGSPQTGNVIQRQEHLTQALLEQVESKWKTQAVEATDLGSVLNRVKAMRLQMFPQLVNPATEEDRKAEIRNDLRALELAQQLASFPVGYLNEAPVTVTRVLETLENVEEAVFGETSWPGPLKAIVDVGEAIEVPAERAPRQQEDPLMVELAQRLQGMLNQLATEPRLLTAED</sequence>
<protein>
    <submittedName>
        <fullName evidence="2">Acyltransferase</fullName>
    </submittedName>
</protein>